<dbReference type="Proteomes" id="UP001146019">
    <property type="component" value="Unassembled WGS sequence"/>
</dbReference>
<dbReference type="EMBL" id="JAPKMY010000002">
    <property type="protein sequence ID" value="MCX5467245.1"/>
    <property type="molecule type" value="Genomic_DNA"/>
</dbReference>
<organism evidence="1 2">
    <name type="scientific">Acinetobacter nematophilus</name>
    <dbReference type="NCBI Taxonomy" id="2994642"/>
    <lineage>
        <taxon>Bacteria</taxon>
        <taxon>Pseudomonadati</taxon>
        <taxon>Pseudomonadota</taxon>
        <taxon>Gammaproteobacteria</taxon>
        <taxon>Moraxellales</taxon>
        <taxon>Moraxellaceae</taxon>
        <taxon>Acinetobacter</taxon>
    </lineage>
</organism>
<accession>A0A9X3IGX5</accession>
<keyword evidence="2" id="KW-1185">Reference proteome</keyword>
<reference evidence="1" key="1">
    <citation type="submission" date="2022-11" db="EMBL/GenBank/DDBJ databases">
        <title>Biodiversity and phylogenetic relationships of bacteria.</title>
        <authorList>
            <person name="Machado R.A.R."/>
            <person name="Bhat A."/>
            <person name="Loulou A."/>
            <person name="Kallel S."/>
        </authorList>
    </citation>
    <scope>NUCLEOTIDE SEQUENCE</scope>
    <source>
        <strain evidence="1">A-IN1</strain>
    </source>
</reference>
<comment type="caution">
    <text evidence="1">The sequence shown here is derived from an EMBL/GenBank/DDBJ whole genome shotgun (WGS) entry which is preliminary data.</text>
</comment>
<evidence type="ECO:0000313" key="2">
    <source>
        <dbReference type="Proteomes" id="UP001146019"/>
    </source>
</evidence>
<dbReference type="AlphaFoldDB" id="A0A9X3IGX5"/>
<name>A0A9X3IGX5_9GAMM</name>
<proteinExistence type="predicted"/>
<sequence length="75" mass="8689">MNFCIGGPWNGSKLLGKVNYKKSFKVKNASSNLVTTYIKKKVFVQDQSFVFWVADELLEIQANEMIKSYLYKKCQ</sequence>
<protein>
    <submittedName>
        <fullName evidence="1">Uncharacterized protein</fullName>
    </submittedName>
</protein>
<evidence type="ECO:0000313" key="1">
    <source>
        <dbReference type="EMBL" id="MCX5467245.1"/>
    </source>
</evidence>
<dbReference type="RefSeq" id="WP_266129629.1">
    <property type="nucleotide sequence ID" value="NZ_JAPKMY010000002.1"/>
</dbReference>
<gene>
    <name evidence="1" type="ORF">OSH00_05750</name>
</gene>